<dbReference type="Proteomes" id="UP000319257">
    <property type="component" value="Unassembled WGS sequence"/>
</dbReference>
<feature type="compositionally biased region" description="Low complexity" evidence="1">
    <location>
        <begin position="172"/>
        <end position="185"/>
    </location>
</feature>
<proteinExistence type="predicted"/>
<feature type="compositionally biased region" description="Low complexity" evidence="1">
    <location>
        <begin position="68"/>
        <end position="83"/>
    </location>
</feature>
<keyword evidence="2" id="KW-0732">Signal</keyword>
<feature type="chain" id="PRO_5021285233" evidence="2">
    <location>
        <begin position="16"/>
        <end position="278"/>
    </location>
</feature>
<accession>A0A507ASK9</accession>
<reference evidence="3 4" key="1">
    <citation type="submission" date="2019-06" db="EMBL/GenBank/DDBJ databases">
        <title>Draft genome sequence of the filamentous fungus Phialemoniopsis curvata isolated from diesel fuel.</title>
        <authorList>
            <person name="Varaljay V.A."/>
            <person name="Lyon W.J."/>
            <person name="Crouch A.L."/>
            <person name="Drake C.E."/>
            <person name="Hollomon J.M."/>
            <person name="Nadeau L.J."/>
            <person name="Nunn H.S."/>
            <person name="Stevenson B.S."/>
            <person name="Bojanowski C.L."/>
            <person name="Crookes-Goodson W.J."/>
        </authorList>
    </citation>
    <scope>NUCLEOTIDE SEQUENCE [LARGE SCALE GENOMIC DNA]</scope>
    <source>
        <strain evidence="3 4">D216</strain>
    </source>
</reference>
<comment type="caution">
    <text evidence="3">The sequence shown here is derived from an EMBL/GenBank/DDBJ whole genome shotgun (WGS) entry which is preliminary data.</text>
</comment>
<keyword evidence="4" id="KW-1185">Reference proteome</keyword>
<dbReference type="RefSeq" id="XP_030992158.1">
    <property type="nucleotide sequence ID" value="XM_031143545.1"/>
</dbReference>
<evidence type="ECO:0000313" key="3">
    <source>
        <dbReference type="EMBL" id="TPX10447.1"/>
    </source>
</evidence>
<evidence type="ECO:0000313" key="4">
    <source>
        <dbReference type="Proteomes" id="UP000319257"/>
    </source>
</evidence>
<sequence length="278" mass="27966">MVRYALVAFAGLAAALPLNINLGAYSPALVVGDGEISFGGRQDVSNLMNALEGAAVNAAGQRANTNGAAAPETPAAQPPAAVANAADPSLQEQAQQIASLQGLGKEIAPRVAVEKRDLTGFDRALKFAEVALEKGPKVQLGTGAEGSGVGIIVDNNKQAAARPGKGAEGEARPAPAAPAAPGRAGAAEKRDVVTGSEAGVKPLRTRVTTMYVRSGVPASMQGTSNEARSVAAAVPRAAGPVSAPISGRSDTIDSLNLNVDGDQGITMTFVEQIADDNQ</sequence>
<name>A0A507ASK9_9PEZI</name>
<dbReference type="InParanoid" id="A0A507ASK9"/>
<dbReference type="EMBL" id="SKBQ01000058">
    <property type="protein sequence ID" value="TPX10447.1"/>
    <property type="molecule type" value="Genomic_DNA"/>
</dbReference>
<feature type="region of interest" description="Disordered" evidence="1">
    <location>
        <begin position="160"/>
        <end position="196"/>
    </location>
</feature>
<dbReference type="GeneID" id="41976113"/>
<organism evidence="3 4">
    <name type="scientific">Thyridium curvatum</name>
    <dbReference type="NCBI Taxonomy" id="1093900"/>
    <lineage>
        <taxon>Eukaryota</taxon>
        <taxon>Fungi</taxon>
        <taxon>Dikarya</taxon>
        <taxon>Ascomycota</taxon>
        <taxon>Pezizomycotina</taxon>
        <taxon>Sordariomycetes</taxon>
        <taxon>Sordariomycetidae</taxon>
        <taxon>Thyridiales</taxon>
        <taxon>Thyridiaceae</taxon>
        <taxon>Thyridium</taxon>
    </lineage>
</organism>
<protein>
    <submittedName>
        <fullName evidence="3">Uncharacterized protein</fullName>
    </submittedName>
</protein>
<evidence type="ECO:0000256" key="1">
    <source>
        <dbReference type="SAM" id="MobiDB-lite"/>
    </source>
</evidence>
<feature type="region of interest" description="Disordered" evidence="1">
    <location>
        <begin position="63"/>
        <end position="83"/>
    </location>
</feature>
<dbReference type="STRING" id="1093900.A0A507ASK9"/>
<dbReference type="AlphaFoldDB" id="A0A507ASK9"/>
<feature type="signal peptide" evidence="2">
    <location>
        <begin position="1"/>
        <end position="15"/>
    </location>
</feature>
<evidence type="ECO:0000256" key="2">
    <source>
        <dbReference type="SAM" id="SignalP"/>
    </source>
</evidence>
<dbReference type="OrthoDB" id="3941683at2759"/>
<gene>
    <name evidence="3" type="ORF">E0L32_008666</name>
</gene>